<dbReference type="Pfam" id="PF09534">
    <property type="entry name" value="Trp_oprn_chp"/>
    <property type="match status" value="1"/>
</dbReference>
<name>A0A4P6MSI8_9MICO</name>
<dbReference type="RefSeq" id="WP_130629036.1">
    <property type="nucleotide sequence ID" value="NZ_CP036164.1"/>
</dbReference>
<sequence length="196" mass="19509">MKVLGRKVVVVLLAIAGGIVLLAAGRAEWITGTVDGVAGPVRDSALGTEAAPGLAGLALVAMAAAIAATTSGRVGRWISLTVLGLVAAGVASLSVRAIVDAPNVLGAAAATDSGGTATLEATGTATVWPWIAIIAALILLLALVGGLVGGRRWGGLGRKYERPITDPDAGSVSGQRGERVDSDWDRVTLGDDPSVD</sequence>
<feature type="compositionally biased region" description="Basic and acidic residues" evidence="1">
    <location>
        <begin position="176"/>
        <end position="189"/>
    </location>
</feature>
<dbReference type="InterPro" id="IPR019051">
    <property type="entry name" value="Trp_biosyn_TM_oprn/chp"/>
</dbReference>
<evidence type="ECO:0000256" key="1">
    <source>
        <dbReference type="SAM" id="MobiDB-lite"/>
    </source>
</evidence>
<keyword evidence="2" id="KW-1133">Transmembrane helix</keyword>
<feature type="transmembrane region" description="Helical" evidence="2">
    <location>
        <begin position="127"/>
        <end position="149"/>
    </location>
</feature>
<accession>A0A4P6MSI8</accession>
<evidence type="ECO:0000256" key="2">
    <source>
        <dbReference type="SAM" id="Phobius"/>
    </source>
</evidence>
<protein>
    <recommendedName>
        <fullName evidence="5">TIGR02234 family membrane protein</fullName>
    </recommendedName>
</protein>
<feature type="region of interest" description="Disordered" evidence="1">
    <location>
        <begin position="164"/>
        <end position="196"/>
    </location>
</feature>
<dbReference type="STRING" id="1216970.GCA_001570985_00089"/>
<evidence type="ECO:0000313" key="3">
    <source>
        <dbReference type="EMBL" id="QBF45806.1"/>
    </source>
</evidence>
<keyword evidence="2" id="KW-0472">Membrane</keyword>
<keyword evidence="2" id="KW-0812">Transmembrane</keyword>
<reference evidence="3 4" key="1">
    <citation type="submission" date="2019-02" db="EMBL/GenBank/DDBJ databases">
        <title>Genomic data mining of an Antarctic deep-sea actinobacterium, Janibacterlimosus P3-3-X1.</title>
        <authorList>
            <person name="Liao L."/>
            <person name="Chen B."/>
        </authorList>
    </citation>
    <scope>NUCLEOTIDE SEQUENCE [LARGE SCALE GENOMIC DNA]</scope>
    <source>
        <strain evidence="3 4">P3-3-X1</strain>
    </source>
</reference>
<organism evidence="3 4">
    <name type="scientific">Janibacter limosus</name>
    <dbReference type="NCBI Taxonomy" id="53458"/>
    <lineage>
        <taxon>Bacteria</taxon>
        <taxon>Bacillati</taxon>
        <taxon>Actinomycetota</taxon>
        <taxon>Actinomycetes</taxon>
        <taxon>Micrococcales</taxon>
        <taxon>Intrasporangiaceae</taxon>
        <taxon>Janibacter</taxon>
    </lineage>
</organism>
<dbReference type="OrthoDB" id="4868800at2"/>
<evidence type="ECO:0000313" key="4">
    <source>
        <dbReference type="Proteomes" id="UP000290408"/>
    </source>
</evidence>
<dbReference type="Proteomes" id="UP000290408">
    <property type="component" value="Chromosome"/>
</dbReference>
<evidence type="ECO:0008006" key="5">
    <source>
        <dbReference type="Google" id="ProtNLM"/>
    </source>
</evidence>
<dbReference type="KEGG" id="jli:EXU32_05775"/>
<feature type="transmembrane region" description="Helical" evidence="2">
    <location>
        <begin position="77"/>
        <end position="99"/>
    </location>
</feature>
<keyword evidence="4" id="KW-1185">Reference proteome</keyword>
<proteinExistence type="predicted"/>
<dbReference type="AlphaFoldDB" id="A0A4P6MSI8"/>
<feature type="transmembrane region" description="Helical" evidence="2">
    <location>
        <begin position="51"/>
        <end position="70"/>
    </location>
</feature>
<dbReference type="EMBL" id="CP036164">
    <property type="protein sequence ID" value="QBF45806.1"/>
    <property type="molecule type" value="Genomic_DNA"/>
</dbReference>
<gene>
    <name evidence="3" type="ORF">EXU32_05775</name>
</gene>